<keyword evidence="8" id="KW-1185">Reference proteome</keyword>
<evidence type="ECO:0000256" key="4">
    <source>
        <dbReference type="ARBA" id="ARBA00022989"/>
    </source>
</evidence>
<feature type="transmembrane region" description="Helical" evidence="6">
    <location>
        <begin position="12"/>
        <end position="31"/>
    </location>
</feature>
<dbReference type="GO" id="GO:0005886">
    <property type="term" value="C:plasma membrane"/>
    <property type="evidence" value="ECO:0007669"/>
    <property type="project" value="UniProtKB-SubCell"/>
</dbReference>
<proteinExistence type="predicted"/>
<dbReference type="RefSeq" id="WP_173074465.1">
    <property type="nucleotide sequence ID" value="NZ_CP041345.1"/>
</dbReference>
<dbReference type="AlphaFoldDB" id="A0A7D3XMC8"/>
<protein>
    <submittedName>
        <fullName evidence="7">Oligosaccharide flippase family protein</fullName>
    </submittedName>
</protein>
<feature type="transmembrane region" description="Helical" evidence="6">
    <location>
        <begin position="122"/>
        <end position="143"/>
    </location>
</feature>
<evidence type="ECO:0000256" key="5">
    <source>
        <dbReference type="ARBA" id="ARBA00023136"/>
    </source>
</evidence>
<evidence type="ECO:0000313" key="8">
    <source>
        <dbReference type="Proteomes" id="UP000500961"/>
    </source>
</evidence>
<name>A0A7D3XMC8_9BACT</name>
<evidence type="ECO:0000256" key="3">
    <source>
        <dbReference type="ARBA" id="ARBA00022692"/>
    </source>
</evidence>
<feature type="transmembrane region" description="Helical" evidence="6">
    <location>
        <begin position="304"/>
        <end position="328"/>
    </location>
</feature>
<feature type="transmembrane region" description="Helical" evidence="6">
    <location>
        <begin position="427"/>
        <end position="444"/>
    </location>
</feature>
<accession>A0A7D3XMC8</accession>
<reference evidence="7 8" key="1">
    <citation type="submission" date="2019-07" db="EMBL/GenBank/DDBJ databases">
        <title>Thalassofilum flectens gen. nov., sp. nov., a novel moderate thermophilic anaerobe from a shallow sea hot spring in Kunashir Island (Russia), representing a new family in the order Bacteroidales, and proposal of Thalassofilacea fam. nov.</title>
        <authorList>
            <person name="Kochetkova T.V."/>
            <person name="Podosokorskaya O.A."/>
            <person name="Novikov A."/>
            <person name="Elcheninov A.G."/>
            <person name="Toshchakov S.V."/>
            <person name="Kublanov I.V."/>
        </authorList>
    </citation>
    <scope>NUCLEOTIDE SEQUENCE [LARGE SCALE GENOMIC DNA]</scope>
    <source>
        <strain evidence="7 8">38-H</strain>
    </source>
</reference>
<comment type="subcellular location">
    <subcellularLocation>
        <location evidence="1">Cell membrane</location>
        <topology evidence="1">Multi-pass membrane protein</topology>
    </subcellularLocation>
</comment>
<keyword evidence="5 6" id="KW-0472">Membrane</keyword>
<dbReference type="Proteomes" id="UP000500961">
    <property type="component" value="Chromosome"/>
</dbReference>
<dbReference type="PANTHER" id="PTHR30250:SF11">
    <property type="entry name" value="O-ANTIGEN TRANSPORTER-RELATED"/>
    <property type="match status" value="1"/>
</dbReference>
<feature type="transmembrane region" description="Helical" evidence="6">
    <location>
        <begin position="334"/>
        <end position="356"/>
    </location>
</feature>
<keyword evidence="3 6" id="KW-0812">Transmembrane</keyword>
<gene>
    <name evidence="7" type="ORF">FHG85_07315</name>
</gene>
<feature type="transmembrane region" description="Helical" evidence="6">
    <location>
        <begin position="188"/>
        <end position="207"/>
    </location>
</feature>
<dbReference type="KEGG" id="ttz:FHG85_07315"/>
<organism evidence="7 8">
    <name type="scientific">Tenuifilum thalassicum</name>
    <dbReference type="NCBI Taxonomy" id="2590900"/>
    <lineage>
        <taxon>Bacteria</taxon>
        <taxon>Pseudomonadati</taxon>
        <taxon>Bacteroidota</taxon>
        <taxon>Bacteroidia</taxon>
        <taxon>Bacteroidales</taxon>
        <taxon>Tenuifilaceae</taxon>
        <taxon>Tenuifilum</taxon>
    </lineage>
</organism>
<feature type="transmembrane region" description="Helical" evidence="6">
    <location>
        <begin position="43"/>
        <end position="62"/>
    </location>
</feature>
<evidence type="ECO:0000256" key="2">
    <source>
        <dbReference type="ARBA" id="ARBA00022475"/>
    </source>
</evidence>
<feature type="transmembrane region" description="Helical" evidence="6">
    <location>
        <begin position="397"/>
        <end position="415"/>
    </location>
</feature>
<keyword evidence="2" id="KW-1003">Cell membrane</keyword>
<sequence>MISKSFIKSSFIYTIVGALPLASSILLLPFYGNQSLLTTSDYGMLAIYLTIAELGRVLFTFATDNFIGLNYIHYSNSEKQKETFIGTSALFMLLYGVILLLVLSSLGQSIFDLAYPGKNINFFPYGFASLLTGMLNGNFKAYTTLQIYREKPLPYFWANITQVSIIITISIVGLYLKPLSLDAPIYARLTASIVSFIWAFSFFISHGKLTIDFKILKRLFSYAAPLYVYYLLYWIINNIDRYLILGLISKESVAIFDFAVKVTMALELFQSGLAGAISPKVFKLWKSNNDNPWGTIEINKYYHVYALINIAIIPLYYFILPIAIPLVVNNTALYSSFCFLPILFATRATRIWYYYLSSPIFYFQKTKIMPIVFATVAVFQVGLTYMLIKLMGINGALWANFATRLFQATLIYLYVRTFYKLNINTKKMFLFPGINILCLILLFILDLNVFLNVAILATITSISSYLTYHKELDIRSIKRMVLNRD</sequence>
<feature type="transmembrane region" description="Helical" evidence="6">
    <location>
        <begin position="219"/>
        <end position="236"/>
    </location>
</feature>
<evidence type="ECO:0000313" key="7">
    <source>
        <dbReference type="EMBL" id="QKG80076.1"/>
    </source>
</evidence>
<feature type="transmembrane region" description="Helical" evidence="6">
    <location>
        <begin position="155"/>
        <end position="176"/>
    </location>
</feature>
<dbReference type="PANTHER" id="PTHR30250">
    <property type="entry name" value="PST FAMILY PREDICTED COLANIC ACID TRANSPORTER"/>
    <property type="match status" value="1"/>
</dbReference>
<dbReference type="Pfam" id="PF13440">
    <property type="entry name" value="Polysacc_synt_3"/>
    <property type="match status" value="1"/>
</dbReference>
<feature type="transmembrane region" description="Helical" evidence="6">
    <location>
        <begin position="368"/>
        <end position="391"/>
    </location>
</feature>
<keyword evidence="4 6" id="KW-1133">Transmembrane helix</keyword>
<dbReference type="EMBL" id="CP041345">
    <property type="protein sequence ID" value="QKG80076.1"/>
    <property type="molecule type" value="Genomic_DNA"/>
</dbReference>
<evidence type="ECO:0000256" key="1">
    <source>
        <dbReference type="ARBA" id="ARBA00004651"/>
    </source>
</evidence>
<dbReference type="InterPro" id="IPR050833">
    <property type="entry name" value="Poly_Biosynth_Transport"/>
</dbReference>
<feature type="transmembrane region" description="Helical" evidence="6">
    <location>
        <begin position="83"/>
        <end position="102"/>
    </location>
</feature>
<evidence type="ECO:0000256" key="6">
    <source>
        <dbReference type="SAM" id="Phobius"/>
    </source>
</evidence>